<accession>A0AAP0CQF2</accession>
<comment type="caution">
    <text evidence="8">The sequence shown here is derived from an EMBL/GenBank/DDBJ whole genome shotgun (WGS) entry which is preliminary data.</text>
</comment>
<evidence type="ECO:0000256" key="4">
    <source>
        <dbReference type="ARBA" id="ARBA00022989"/>
    </source>
</evidence>
<evidence type="ECO:0000313" key="8">
    <source>
        <dbReference type="EMBL" id="KAK9058267.1"/>
    </source>
</evidence>
<organism evidence="8 9">
    <name type="scientific">Deinandra increscens subsp. villosa</name>
    <dbReference type="NCBI Taxonomy" id="3103831"/>
    <lineage>
        <taxon>Eukaryota</taxon>
        <taxon>Viridiplantae</taxon>
        <taxon>Streptophyta</taxon>
        <taxon>Embryophyta</taxon>
        <taxon>Tracheophyta</taxon>
        <taxon>Spermatophyta</taxon>
        <taxon>Magnoliopsida</taxon>
        <taxon>eudicotyledons</taxon>
        <taxon>Gunneridae</taxon>
        <taxon>Pentapetalae</taxon>
        <taxon>asterids</taxon>
        <taxon>campanulids</taxon>
        <taxon>Asterales</taxon>
        <taxon>Asteraceae</taxon>
        <taxon>Asteroideae</taxon>
        <taxon>Heliantheae alliance</taxon>
        <taxon>Madieae</taxon>
        <taxon>Madiinae</taxon>
        <taxon>Deinandra</taxon>
    </lineage>
</organism>
<dbReference type="PANTHER" id="PTHR31568:SF122">
    <property type="entry name" value="PROTEIN CYSTEINE-RICH TRANSMEMBRANE MODULE 9"/>
    <property type="match status" value="1"/>
</dbReference>
<feature type="region of interest" description="Disordered" evidence="6">
    <location>
        <begin position="1"/>
        <end position="64"/>
    </location>
</feature>
<dbReference type="GO" id="GO:0005886">
    <property type="term" value="C:plasma membrane"/>
    <property type="evidence" value="ECO:0007669"/>
    <property type="project" value="InterPro"/>
</dbReference>
<evidence type="ECO:0000256" key="1">
    <source>
        <dbReference type="ARBA" id="ARBA00004167"/>
    </source>
</evidence>
<proteinExistence type="inferred from homology"/>
<dbReference type="EMBL" id="JBCNJP010000023">
    <property type="protein sequence ID" value="KAK9058267.1"/>
    <property type="molecule type" value="Genomic_DNA"/>
</dbReference>
<evidence type="ECO:0000256" key="6">
    <source>
        <dbReference type="SAM" id="MobiDB-lite"/>
    </source>
</evidence>
<evidence type="ECO:0000259" key="7">
    <source>
        <dbReference type="Pfam" id="PF12734"/>
    </source>
</evidence>
<protein>
    <recommendedName>
        <fullName evidence="7">Cysteine-rich transmembrane domain-containing protein</fullName>
    </recommendedName>
</protein>
<evidence type="ECO:0000256" key="3">
    <source>
        <dbReference type="ARBA" id="ARBA00022692"/>
    </source>
</evidence>
<dbReference type="AlphaFoldDB" id="A0AAP0CQF2"/>
<name>A0AAP0CQF2_9ASTR</name>
<reference evidence="8 9" key="1">
    <citation type="submission" date="2024-04" db="EMBL/GenBank/DDBJ databases">
        <title>The reference genome of an endangered Asteraceae, Deinandra increscens subsp. villosa, native to the Central Coast of California.</title>
        <authorList>
            <person name="Guilliams M."/>
            <person name="Hasenstab-Lehman K."/>
            <person name="Meyer R."/>
            <person name="Mcevoy S."/>
        </authorList>
    </citation>
    <scope>NUCLEOTIDE SEQUENCE [LARGE SCALE GENOMIC DNA]</scope>
    <source>
        <tissue evidence="8">Leaf</tissue>
    </source>
</reference>
<dbReference type="Pfam" id="PF12734">
    <property type="entry name" value="CYSTM"/>
    <property type="match status" value="1"/>
</dbReference>
<keyword evidence="4" id="KW-1133">Transmembrane helix</keyword>
<keyword evidence="5" id="KW-0472">Membrane</keyword>
<dbReference type="InterPro" id="IPR028144">
    <property type="entry name" value="CYSTM_dom"/>
</dbReference>
<comment type="subcellular location">
    <subcellularLocation>
        <location evidence="1">Membrane</location>
        <topology evidence="1">Single-pass membrane protein</topology>
    </subcellularLocation>
</comment>
<evidence type="ECO:0000256" key="2">
    <source>
        <dbReference type="ARBA" id="ARBA00009444"/>
    </source>
</evidence>
<keyword evidence="9" id="KW-1185">Reference proteome</keyword>
<feature type="compositionally biased region" description="Basic and acidic residues" evidence="6">
    <location>
        <begin position="47"/>
        <end position="57"/>
    </location>
</feature>
<evidence type="ECO:0000313" key="9">
    <source>
        <dbReference type="Proteomes" id="UP001408789"/>
    </source>
</evidence>
<sequence>MSTYVQNPPPQGIHSSTSISGGGPHTDYEAQTQLPPPPAAVGPPVKDGYEASDHNPPDHGTQSRGDGFWKGCCAGMCCCCLLDICF</sequence>
<gene>
    <name evidence="8" type="ORF">SSX86_023107</name>
</gene>
<feature type="domain" description="Cysteine-rich transmembrane" evidence="7">
    <location>
        <begin position="61"/>
        <end position="86"/>
    </location>
</feature>
<dbReference type="PANTHER" id="PTHR31568">
    <property type="entry name" value="RCG49325, ISOFORM CRA_A"/>
    <property type="match status" value="1"/>
</dbReference>
<dbReference type="InterPro" id="IPR044850">
    <property type="entry name" value="WIH1-like"/>
</dbReference>
<evidence type="ECO:0000256" key="5">
    <source>
        <dbReference type="ARBA" id="ARBA00023136"/>
    </source>
</evidence>
<keyword evidence="3" id="KW-0812">Transmembrane</keyword>
<dbReference type="Proteomes" id="UP001408789">
    <property type="component" value="Unassembled WGS sequence"/>
</dbReference>
<comment type="similarity">
    <text evidence="2">Belongs to the CYSTM1 family.</text>
</comment>